<evidence type="ECO:0000256" key="1">
    <source>
        <dbReference type="ARBA" id="ARBA00004442"/>
    </source>
</evidence>
<dbReference type="EMBL" id="RCCK01000013">
    <property type="protein sequence ID" value="RLJ73630.1"/>
    <property type="molecule type" value="Genomic_DNA"/>
</dbReference>
<evidence type="ECO:0000313" key="10">
    <source>
        <dbReference type="Proteomes" id="UP000273898"/>
    </source>
</evidence>
<keyword evidence="3" id="KW-0732">Signal</keyword>
<name>A0A497Y0Q4_9SPHI</name>
<evidence type="ECO:0000256" key="5">
    <source>
        <dbReference type="ARBA" id="ARBA00023237"/>
    </source>
</evidence>
<comment type="subcellular location">
    <subcellularLocation>
        <location evidence="1">Cell outer membrane</location>
    </subcellularLocation>
</comment>
<sequence>MKNNKYIYIAFALLVFASGCKKSFLDERPSEKVSPEQISEEALRDPSVLNAYTRGLYSSMYNTGTGGTTGHDDFGQKGYDIFSDMLASDMALGSLNYGWYSTVVRYQATKDFTQNAAYIPWRYYYKIIFGANSLIDVLGGNNATFTNKTLAYSMGQAKAMRAYAYFYLTQFYAPKGYGTGTEKILPLYTDAKTTNQPLVTSAVIFDQMIKDLTEATTLLADYGRGSKGEINADVAKGLLAYVYAARGTASDLAQVVSLTDQIVPKFPILAKANVTTDGFNNLSNSANWMWGADLQISSNLDLISWWGQIDIFTYSYAWAGDPKFIDDKLYASIPEDDARKKQFDDNADYGGLLPTGKFFDPARIEGGQRTVVTDYVYMRVEEMILLNAEAKARLNQDALARTELKKLLTERVPNPNFVDALSGEDLKEEIYKQTRIELWGEGKVYLAMKRNKHSITRGTNHLFFSGNTFAYDADELTFPIPQAEVINNPNLNK</sequence>
<evidence type="ECO:0000313" key="11">
    <source>
        <dbReference type="Proteomes" id="UP000297429"/>
    </source>
</evidence>
<dbReference type="InterPro" id="IPR011990">
    <property type="entry name" value="TPR-like_helical_dom_sf"/>
</dbReference>
<evidence type="ECO:0000256" key="3">
    <source>
        <dbReference type="ARBA" id="ARBA00022729"/>
    </source>
</evidence>
<dbReference type="InterPro" id="IPR012944">
    <property type="entry name" value="SusD_RagB_dom"/>
</dbReference>
<dbReference type="Gene3D" id="1.25.40.390">
    <property type="match status" value="1"/>
</dbReference>
<evidence type="ECO:0000256" key="4">
    <source>
        <dbReference type="ARBA" id="ARBA00023136"/>
    </source>
</evidence>
<evidence type="ECO:0000259" key="7">
    <source>
        <dbReference type="Pfam" id="PF14322"/>
    </source>
</evidence>
<dbReference type="OrthoDB" id="630434at2"/>
<organism evidence="8 10">
    <name type="scientific">Pedobacter alluvionis</name>
    <dbReference type="NCBI Taxonomy" id="475253"/>
    <lineage>
        <taxon>Bacteria</taxon>
        <taxon>Pseudomonadati</taxon>
        <taxon>Bacteroidota</taxon>
        <taxon>Sphingobacteriia</taxon>
        <taxon>Sphingobacteriales</taxon>
        <taxon>Sphingobacteriaceae</taxon>
        <taxon>Pedobacter</taxon>
    </lineage>
</organism>
<accession>A0A497Y0Q4</accession>
<dbReference type="AlphaFoldDB" id="A0A497Y0Q4"/>
<gene>
    <name evidence="8" type="ORF">BCL90_3787</name>
    <name evidence="9" type="ORF">E3V97_01520</name>
</gene>
<feature type="domain" description="SusD-like N-terminal" evidence="7">
    <location>
        <begin position="102"/>
        <end position="222"/>
    </location>
</feature>
<reference evidence="9 11" key="2">
    <citation type="submission" date="2019-03" db="EMBL/GenBank/DDBJ databases">
        <authorList>
            <person name="He R.-H."/>
        </authorList>
    </citation>
    <scope>NUCLEOTIDE SEQUENCE [LARGE SCALE GENOMIC DNA]</scope>
    <source>
        <strain evidence="9 11">DSM 19624</strain>
    </source>
</reference>
<keyword evidence="5" id="KW-0998">Cell outer membrane</keyword>
<dbReference type="Pfam" id="PF07980">
    <property type="entry name" value="SusD_RagB"/>
    <property type="match status" value="1"/>
</dbReference>
<comment type="similarity">
    <text evidence="2">Belongs to the SusD family.</text>
</comment>
<reference evidence="8 10" key="1">
    <citation type="submission" date="2018-10" db="EMBL/GenBank/DDBJ databases">
        <title>Genomic Encyclopedia of Archaeal and Bacterial Type Strains, Phase II (KMG-II): from individual species to whole genera.</title>
        <authorList>
            <person name="Goeker M."/>
        </authorList>
    </citation>
    <scope>NUCLEOTIDE SEQUENCE [LARGE SCALE GENOMIC DNA]</scope>
    <source>
        <strain evidence="8 10">DSM 19624</strain>
    </source>
</reference>
<evidence type="ECO:0000313" key="8">
    <source>
        <dbReference type="EMBL" id="RLJ73630.1"/>
    </source>
</evidence>
<comment type="caution">
    <text evidence="8">The sequence shown here is derived from an EMBL/GenBank/DDBJ whole genome shotgun (WGS) entry which is preliminary data.</text>
</comment>
<dbReference type="RefSeq" id="WP_121285490.1">
    <property type="nucleotide sequence ID" value="NZ_RCCK01000013.1"/>
</dbReference>
<dbReference type="Pfam" id="PF14322">
    <property type="entry name" value="SusD-like_3"/>
    <property type="match status" value="1"/>
</dbReference>
<evidence type="ECO:0000259" key="6">
    <source>
        <dbReference type="Pfam" id="PF07980"/>
    </source>
</evidence>
<keyword evidence="11" id="KW-1185">Reference proteome</keyword>
<dbReference type="Proteomes" id="UP000273898">
    <property type="component" value="Unassembled WGS sequence"/>
</dbReference>
<feature type="domain" description="RagB/SusD" evidence="6">
    <location>
        <begin position="342"/>
        <end position="492"/>
    </location>
</feature>
<evidence type="ECO:0000256" key="2">
    <source>
        <dbReference type="ARBA" id="ARBA00006275"/>
    </source>
</evidence>
<dbReference type="EMBL" id="SOPX01000001">
    <property type="protein sequence ID" value="TFB32745.1"/>
    <property type="molecule type" value="Genomic_DNA"/>
</dbReference>
<dbReference type="Proteomes" id="UP000297429">
    <property type="component" value="Unassembled WGS sequence"/>
</dbReference>
<proteinExistence type="inferred from homology"/>
<keyword evidence="4" id="KW-0472">Membrane</keyword>
<dbReference type="SUPFAM" id="SSF48452">
    <property type="entry name" value="TPR-like"/>
    <property type="match status" value="1"/>
</dbReference>
<dbReference type="PROSITE" id="PS51257">
    <property type="entry name" value="PROKAR_LIPOPROTEIN"/>
    <property type="match status" value="1"/>
</dbReference>
<dbReference type="GO" id="GO:0009279">
    <property type="term" value="C:cell outer membrane"/>
    <property type="evidence" value="ECO:0007669"/>
    <property type="project" value="UniProtKB-SubCell"/>
</dbReference>
<protein>
    <submittedName>
        <fullName evidence="9">RagB/SusD family nutrient uptake outer membrane protein</fullName>
    </submittedName>
    <submittedName>
        <fullName evidence="8">SusD-like starch-binding protein associating with outer membrane</fullName>
    </submittedName>
</protein>
<evidence type="ECO:0000313" key="9">
    <source>
        <dbReference type="EMBL" id="TFB32745.1"/>
    </source>
</evidence>
<dbReference type="InterPro" id="IPR033985">
    <property type="entry name" value="SusD-like_N"/>
</dbReference>